<name>A0ABR9L6Q9_9PSEU</name>
<dbReference type="GO" id="GO:0004497">
    <property type="term" value="F:monooxygenase activity"/>
    <property type="evidence" value="ECO:0007669"/>
    <property type="project" value="UniProtKB-KW"/>
</dbReference>
<reference evidence="2 3" key="1">
    <citation type="submission" date="2020-10" db="EMBL/GenBank/DDBJ databases">
        <title>Sequencing the genomes of 1000 actinobacteria strains.</title>
        <authorList>
            <person name="Klenk H.-P."/>
        </authorList>
    </citation>
    <scope>NUCLEOTIDE SEQUENCE [LARGE SCALE GENOMIC DNA]</scope>
    <source>
        <strain evidence="2 3">DSM 46661</strain>
    </source>
</reference>
<feature type="domain" description="ABM" evidence="1">
    <location>
        <begin position="2"/>
        <end position="91"/>
    </location>
</feature>
<dbReference type="InterPro" id="IPR011008">
    <property type="entry name" value="Dimeric_a/b-barrel"/>
</dbReference>
<accession>A0ABR9L6Q9</accession>
<dbReference type="PROSITE" id="PS51725">
    <property type="entry name" value="ABM"/>
    <property type="match status" value="1"/>
</dbReference>
<evidence type="ECO:0000259" key="1">
    <source>
        <dbReference type="PROSITE" id="PS51725"/>
    </source>
</evidence>
<gene>
    <name evidence="2" type="ORF">H4W30_003352</name>
</gene>
<evidence type="ECO:0000313" key="3">
    <source>
        <dbReference type="Proteomes" id="UP000656548"/>
    </source>
</evidence>
<sequence length="95" mass="10753">MIIVAGYFQIDAADRDKYVKLHEDVISRARKFEGCLDFAITADAVDPERVNLFERWESDEVLNSWRAVANPPEQFTEIKGGDLAKFEIASVGSPY</sequence>
<dbReference type="Gene3D" id="3.30.70.100">
    <property type="match status" value="1"/>
</dbReference>
<keyword evidence="2" id="KW-0560">Oxidoreductase</keyword>
<dbReference type="Pfam" id="PF03992">
    <property type="entry name" value="ABM"/>
    <property type="match status" value="1"/>
</dbReference>
<comment type="caution">
    <text evidence="2">The sequence shown here is derived from an EMBL/GenBank/DDBJ whole genome shotgun (WGS) entry which is preliminary data.</text>
</comment>
<proteinExistence type="predicted"/>
<dbReference type="Proteomes" id="UP000656548">
    <property type="component" value="Unassembled WGS sequence"/>
</dbReference>
<protein>
    <submittedName>
        <fullName evidence="2">Quinol monooxygenase YgiN</fullName>
    </submittedName>
</protein>
<evidence type="ECO:0000313" key="2">
    <source>
        <dbReference type="EMBL" id="MBE1576305.1"/>
    </source>
</evidence>
<dbReference type="InterPro" id="IPR007138">
    <property type="entry name" value="ABM_dom"/>
</dbReference>
<keyword evidence="2" id="KW-0503">Monooxygenase</keyword>
<keyword evidence="3" id="KW-1185">Reference proteome</keyword>
<dbReference type="SUPFAM" id="SSF54909">
    <property type="entry name" value="Dimeric alpha+beta barrel"/>
    <property type="match status" value="1"/>
</dbReference>
<dbReference type="RefSeq" id="WP_192743612.1">
    <property type="nucleotide sequence ID" value="NZ_CP102415.1"/>
</dbReference>
<organism evidence="2 3">
    <name type="scientific">Amycolatopsis roodepoortensis</name>
    <dbReference type="NCBI Taxonomy" id="700274"/>
    <lineage>
        <taxon>Bacteria</taxon>
        <taxon>Bacillati</taxon>
        <taxon>Actinomycetota</taxon>
        <taxon>Actinomycetes</taxon>
        <taxon>Pseudonocardiales</taxon>
        <taxon>Pseudonocardiaceae</taxon>
        <taxon>Amycolatopsis</taxon>
    </lineage>
</organism>
<dbReference type="EMBL" id="JADBEJ010000004">
    <property type="protein sequence ID" value="MBE1576305.1"/>
    <property type="molecule type" value="Genomic_DNA"/>
</dbReference>